<proteinExistence type="predicted"/>
<dbReference type="EMBL" id="MK072421">
    <property type="protein sequence ID" value="AYV84784.1"/>
    <property type="molecule type" value="Genomic_DNA"/>
</dbReference>
<protein>
    <submittedName>
        <fullName evidence="1">Uncharacterized protein</fullName>
    </submittedName>
</protein>
<sequence>MASSIDHAAALADLRMSLRAEKDRADRATAEAKSNQELWNKQLQETTRAQVETAAVRRAVAYEKEVADNLRRNQAYREAELKEQVAVAEDSAKLYARLLDEARRKIAELERQLPA</sequence>
<gene>
    <name evidence="1" type="ORF">Hyperionvirus39_4</name>
</gene>
<evidence type="ECO:0000313" key="1">
    <source>
        <dbReference type="EMBL" id="AYV84784.1"/>
    </source>
</evidence>
<name>A0A3G5ADU0_9VIRU</name>
<accession>A0A3G5ADU0</accession>
<reference evidence="1" key="1">
    <citation type="submission" date="2018-10" db="EMBL/GenBank/DDBJ databases">
        <title>Hidden diversity of soil giant viruses.</title>
        <authorList>
            <person name="Schulz F."/>
            <person name="Alteio L."/>
            <person name="Goudeau D."/>
            <person name="Ryan E.M."/>
            <person name="Malmstrom R.R."/>
            <person name="Blanchard J."/>
            <person name="Woyke T."/>
        </authorList>
    </citation>
    <scope>NUCLEOTIDE SEQUENCE</scope>
    <source>
        <strain evidence="1">HYV1</strain>
    </source>
</reference>
<organism evidence="1">
    <name type="scientific">Hyperionvirus sp</name>
    <dbReference type="NCBI Taxonomy" id="2487770"/>
    <lineage>
        <taxon>Viruses</taxon>
        <taxon>Varidnaviria</taxon>
        <taxon>Bamfordvirae</taxon>
        <taxon>Nucleocytoviricota</taxon>
        <taxon>Megaviricetes</taxon>
        <taxon>Imitervirales</taxon>
        <taxon>Mimiviridae</taxon>
        <taxon>Klosneuvirinae</taxon>
    </lineage>
</organism>